<feature type="domain" description="Nitroreductase" evidence="9">
    <location>
        <begin position="7"/>
        <end position="166"/>
    </location>
</feature>
<protein>
    <recommendedName>
        <fullName evidence="8">Putative NAD(P)H nitroreductase</fullName>
        <ecNumber evidence="8">1.-.-.-</ecNumber>
    </recommendedName>
</protein>
<keyword evidence="7 8" id="KW-0520">NAD</keyword>
<evidence type="ECO:0000256" key="3">
    <source>
        <dbReference type="ARBA" id="ARBA00022630"/>
    </source>
</evidence>
<keyword evidence="11" id="KW-1185">Reference proteome</keyword>
<dbReference type="InterPro" id="IPR052530">
    <property type="entry name" value="NAD(P)H_nitroreductase"/>
</dbReference>
<dbReference type="Gene3D" id="3.40.109.10">
    <property type="entry name" value="NADH Oxidase"/>
    <property type="match status" value="1"/>
</dbReference>
<comment type="similarity">
    <text evidence="2 8">Belongs to the nitroreductase family.</text>
</comment>
<dbReference type="EC" id="1.-.-.-" evidence="8"/>
<keyword evidence="4 8" id="KW-0288">FMN</keyword>
<evidence type="ECO:0000256" key="6">
    <source>
        <dbReference type="ARBA" id="ARBA00023002"/>
    </source>
</evidence>
<organism evidence="10 11">
    <name type="scientific">Gordoniibacillus kamchatkensis</name>
    <dbReference type="NCBI Taxonomy" id="1590651"/>
    <lineage>
        <taxon>Bacteria</taxon>
        <taxon>Bacillati</taxon>
        <taxon>Bacillota</taxon>
        <taxon>Bacilli</taxon>
        <taxon>Bacillales</taxon>
        <taxon>Paenibacillaceae</taxon>
        <taxon>Gordoniibacillus</taxon>
    </lineage>
</organism>
<evidence type="ECO:0000256" key="7">
    <source>
        <dbReference type="ARBA" id="ARBA00023027"/>
    </source>
</evidence>
<evidence type="ECO:0000313" key="11">
    <source>
        <dbReference type="Proteomes" id="UP000031967"/>
    </source>
</evidence>
<sequence length="189" mass="21065">MDAIEAIRTRRSVGKVKPDPVERELIEQMLESAIWAPNHYHTEPWRFFVMTGEGRRVLARIYADIAAERAEGLDAEQLAQLRSKEEQKAFRAPVIIAVAVSPAPDKPEVEEAAAVNAAIQNMLLTAHALGLGAIWRTGEAAYRELAKQAFGLRPEDRIAGFVFAGYPDMAIKPGKRTPFEQKTQWITEA</sequence>
<dbReference type="Proteomes" id="UP000031967">
    <property type="component" value="Unassembled WGS sequence"/>
</dbReference>
<dbReference type="EMBL" id="JXAK01000044">
    <property type="protein sequence ID" value="KIL39084.1"/>
    <property type="molecule type" value="Genomic_DNA"/>
</dbReference>
<dbReference type="PANTHER" id="PTHR43821:SF1">
    <property type="entry name" value="NAD(P)H NITROREDUCTASE YDJA-RELATED"/>
    <property type="match status" value="1"/>
</dbReference>
<dbReference type="Pfam" id="PF00881">
    <property type="entry name" value="Nitroreductase"/>
    <property type="match status" value="1"/>
</dbReference>
<evidence type="ECO:0000256" key="4">
    <source>
        <dbReference type="ARBA" id="ARBA00022643"/>
    </source>
</evidence>
<dbReference type="InterPro" id="IPR029479">
    <property type="entry name" value="Nitroreductase"/>
</dbReference>
<dbReference type="PIRSF" id="PIRSF000232">
    <property type="entry name" value="YdjA"/>
    <property type="match status" value="1"/>
</dbReference>
<dbReference type="InterPro" id="IPR000415">
    <property type="entry name" value="Nitroreductase-like"/>
</dbReference>
<proteinExistence type="inferred from homology"/>
<evidence type="ECO:0000256" key="2">
    <source>
        <dbReference type="ARBA" id="ARBA00007118"/>
    </source>
</evidence>
<gene>
    <name evidence="10" type="ORF">SD70_22455</name>
</gene>
<dbReference type="RefSeq" id="WP_041049871.1">
    <property type="nucleotide sequence ID" value="NZ_JXAK01000044.1"/>
</dbReference>
<keyword evidence="3 8" id="KW-0285">Flavoprotein</keyword>
<evidence type="ECO:0000256" key="8">
    <source>
        <dbReference type="PIRNR" id="PIRNR000232"/>
    </source>
</evidence>
<keyword evidence="6 8" id="KW-0560">Oxidoreductase</keyword>
<comment type="caution">
    <text evidence="10">The sequence shown here is derived from an EMBL/GenBank/DDBJ whole genome shotgun (WGS) entry which is preliminary data.</text>
</comment>
<accession>A0ABR5ADG6</accession>
<evidence type="ECO:0000256" key="5">
    <source>
        <dbReference type="ARBA" id="ARBA00022857"/>
    </source>
</evidence>
<dbReference type="PANTHER" id="PTHR43821">
    <property type="entry name" value="NAD(P)H NITROREDUCTASE YDJA-RELATED"/>
    <property type="match status" value="1"/>
</dbReference>
<keyword evidence="5 8" id="KW-0521">NADP</keyword>
<evidence type="ECO:0000313" key="10">
    <source>
        <dbReference type="EMBL" id="KIL39084.1"/>
    </source>
</evidence>
<evidence type="ECO:0000256" key="1">
    <source>
        <dbReference type="ARBA" id="ARBA00001917"/>
    </source>
</evidence>
<reference evidence="10 11" key="1">
    <citation type="submission" date="2014-12" db="EMBL/GenBank/DDBJ databases">
        <title>Draft genome sequence of Paenibacillus kamchatkensis strain B-2647.</title>
        <authorList>
            <person name="Karlyshev A.V."/>
            <person name="Kudryashova E.B."/>
        </authorList>
    </citation>
    <scope>NUCLEOTIDE SEQUENCE [LARGE SCALE GENOMIC DNA]</scope>
    <source>
        <strain evidence="10 11">VKM B-2647</strain>
    </source>
</reference>
<comment type="cofactor">
    <cofactor evidence="1 8">
        <name>FMN</name>
        <dbReference type="ChEBI" id="CHEBI:58210"/>
    </cofactor>
</comment>
<dbReference type="SUPFAM" id="SSF55469">
    <property type="entry name" value="FMN-dependent nitroreductase-like"/>
    <property type="match status" value="1"/>
</dbReference>
<dbReference type="CDD" id="cd02135">
    <property type="entry name" value="YdjA-like"/>
    <property type="match status" value="1"/>
</dbReference>
<name>A0ABR5ADG6_9BACL</name>
<dbReference type="InterPro" id="IPR026021">
    <property type="entry name" value="YdjA-like"/>
</dbReference>
<evidence type="ECO:0000259" key="9">
    <source>
        <dbReference type="Pfam" id="PF00881"/>
    </source>
</evidence>